<dbReference type="RefSeq" id="XP_059599740.1">
    <property type="nucleotide sequence ID" value="XM_059750981.1"/>
</dbReference>
<proteinExistence type="predicted"/>
<evidence type="ECO:0000313" key="1">
    <source>
        <dbReference type="RefSeq" id="XP_059599740.1"/>
    </source>
</evidence>
<dbReference type="AlphaFoldDB" id="A0AAJ8BL94"/>
<organism evidence="1">
    <name type="scientific">Aspergillus niger</name>
    <dbReference type="NCBI Taxonomy" id="5061"/>
    <lineage>
        <taxon>Eukaryota</taxon>
        <taxon>Fungi</taxon>
        <taxon>Dikarya</taxon>
        <taxon>Ascomycota</taxon>
        <taxon>Pezizomycotina</taxon>
        <taxon>Eurotiomycetes</taxon>
        <taxon>Eurotiomycetidae</taxon>
        <taxon>Eurotiales</taxon>
        <taxon>Aspergillaceae</taxon>
        <taxon>Aspergillus</taxon>
        <taxon>Aspergillus subgen. Circumdati</taxon>
    </lineage>
</organism>
<protein>
    <submittedName>
        <fullName evidence="1">Uncharacterized protein</fullName>
    </submittedName>
</protein>
<sequence length="217" mass="24205">MACSLFLGWPSNRLPTLLERDCDRPSRPFSKPPMYVDRFIPVNLPSLTKASIEAGLGDGRLSLATTANTNDPRTPWGFCLDLIPRLAKCVLSLCVPGILIAPRNYDLLSLGPTPMTTFEALPISSIQLRVFSGIIPGLLSFPKLAVWELCRRYLHLLQLSMLQTSGQARMETGQGKRGREATQLESRLLRLDTIYDSTIYLLSWTEDSDACRNSFSK</sequence>
<dbReference type="GeneID" id="84590069"/>
<gene>
    <name evidence="1" type="ORF">An01g10220</name>
</gene>
<accession>A0AAJ8BL94</accession>
<dbReference type="KEGG" id="ang:An01g10220"/>
<name>A0AAJ8BL94_ASPNG</name>
<dbReference type="VEuPathDB" id="FungiDB:An01g10220"/>
<reference evidence="1" key="2">
    <citation type="submission" date="2025-08" db="UniProtKB">
        <authorList>
            <consortium name="RefSeq"/>
        </authorList>
    </citation>
    <scope>IDENTIFICATION</scope>
</reference>
<reference evidence="1" key="1">
    <citation type="submission" date="2025-02" db="EMBL/GenBank/DDBJ databases">
        <authorList>
            <consortium name="NCBI Genome Project"/>
        </authorList>
    </citation>
    <scope>NUCLEOTIDE SEQUENCE</scope>
</reference>